<dbReference type="EMBL" id="LN853576">
    <property type="protein sequence ID" value="CRY96201.1"/>
    <property type="molecule type" value="Genomic_DNA"/>
</dbReference>
<reference evidence="1" key="2">
    <citation type="submission" date="2015-07" db="EMBL/GenBank/DDBJ databases">
        <title>Plasmids, circular viruses and viroids from rat gut.</title>
        <authorList>
            <person name="Jorgensen T.J."/>
            <person name="Hansen M.A."/>
            <person name="Xu Z."/>
            <person name="Tabak M.A."/>
            <person name="Sorensen S.J."/>
            <person name="Hansen L.H."/>
        </authorList>
    </citation>
    <scope>NUCLEOTIDE SEQUENCE</scope>
    <source>
        <strain evidence="1">RGFK0980</strain>
    </source>
</reference>
<organism evidence="1">
    <name type="scientific">uncultured prokaryote</name>
    <dbReference type="NCBI Taxonomy" id="198431"/>
    <lineage>
        <taxon>unclassified sequences</taxon>
        <taxon>environmental samples</taxon>
    </lineage>
</organism>
<accession>A0A0H5Q2E7</accession>
<protein>
    <submittedName>
        <fullName evidence="1">Uncharacterized protein</fullName>
    </submittedName>
</protein>
<reference evidence="1" key="1">
    <citation type="submission" date="2015-06" db="EMBL/GenBank/DDBJ databases">
        <authorList>
            <person name="Joergensen T."/>
        </authorList>
    </citation>
    <scope>NUCLEOTIDE SEQUENCE</scope>
    <source>
        <strain evidence="1">RGFK0980</strain>
    </source>
</reference>
<proteinExistence type="predicted"/>
<evidence type="ECO:0000313" key="1">
    <source>
        <dbReference type="EMBL" id="CRY96201.1"/>
    </source>
</evidence>
<sequence length="80" mass="9040">MSWYQSAIIPPEVYEVTLKVGIMVDTDHCQVWYEMKDPTTGILIGQGSNPHCKVRDLPEVTAVQLQRCMDLIFGTVTPFP</sequence>
<name>A0A0H5Q2E7_9ZZZZ</name>
<dbReference type="AlphaFoldDB" id="A0A0H5Q2E7"/>